<proteinExistence type="inferred from homology"/>
<dbReference type="GO" id="GO:0050660">
    <property type="term" value="F:flavin adenine dinucleotide binding"/>
    <property type="evidence" value="ECO:0007669"/>
    <property type="project" value="TreeGrafter"/>
</dbReference>
<organism evidence="3">
    <name type="scientific">marine sediment metagenome</name>
    <dbReference type="NCBI Taxonomy" id="412755"/>
    <lineage>
        <taxon>unclassified sequences</taxon>
        <taxon>metagenomes</taxon>
        <taxon>ecological metagenomes</taxon>
    </lineage>
</organism>
<dbReference type="PANTHER" id="PTHR18968:SF13">
    <property type="entry name" value="ACETOLACTATE SYNTHASE CATALYTIC SUBUNIT, MITOCHONDRIAL"/>
    <property type="match status" value="1"/>
</dbReference>
<comment type="caution">
    <text evidence="3">The sequence shown here is derived from an EMBL/GenBank/DDBJ whole genome shotgun (WGS) entry which is preliminary data.</text>
</comment>
<name>X0RNX1_9ZZZZ</name>
<dbReference type="GO" id="GO:0030976">
    <property type="term" value="F:thiamine pyrophosphate binding"/>
    <property type="evidence" value="ECO:0007669"/>
    <property type="project" value="InterPro"/>
</dbReference>
<feature type="domain" description="Thiamine pyrophosphate enzyme N-terminal TPP-binding" evidence="2">
    <location>
        <begin position="4"/>
        <end position="71"/>
    </location>
</feature>
<dbReference type="EMBL" id="BARS01000031">
    <property type="protein sequence ID" value="GAF70534.1"/>
    <property type="molecule type" value="Genomic_DNA"/>
</dbReference>
<dbReference type="GO" id="GO:0003984">
    <property type="term" value="F:acetolactate synthase activity"/>
    <property type="evidence" value="ECO:0007669"/>
    <property type="project" value="TreeGrafter"/>
</dbReference>
<evidence type="ECO:0000259" key="2">
    <source>
        <dbReference type="Pfam" id="PF02776"/>
    </source>
</evidence>
<dbReference type="InterPro" id="IPR045229">
    <property type="entry name" value="TPP_enz"/>
</dbReference>
<evidence type="ECO:0000256" key="1">
    <source>
        <dbReference type="ARBA" id="ARBA00007812"/>
    </source>
</evidence>
<evidence type="ECO:0000313" key="3">
    <source>
        <dbReference type="EMBL" id="GAF70534.1"/>
    </source>
</evidence>
<accession>X0RNX1</accession>
<dbReference type="PANTHER" id="PTHR18968">
    <property type="entry name" value="THIAMINE PYROPHOSPHATE ENZYMES"/>
    <property type="match status" value="1"/>
</dbReference>
<dbReference type="Pfam" id="PF02776">
    <property type="entry name" value="TPP_enzyme_N"/>
    <property type="match status" value="1"/>
</dbReference>
<dbReference type="InterPro" id="IPR029061">
    <property type="entry name" value="THDP-binding"/>
</dbReference>
<dbReference type="GO" id="GO:0009099">
    <property type="term" value="P:L-valine biosynthetic process"/>
    <property type="evidence" value="ECO:0007669"/>
    <property type="project" value="TreeGrafter"/>
</dbReference>
<gene>
    <name evidence="3" type="ORF">S01H1_00107</name>
</gene>
<sequence length="72" mass="7600">MKLSGAEIVVECLKKEDVKVIFGIPGGAIMPLYDVLYSEVSIKHILTRHEQGAAHAAGGYARATGKVGVCMA</sequence>
<reference evidence="3" key="1">
    <citation type="journal article" date="2014" name="Front. Microbiol.">
        <title>High frequency of phylogenetically diverse reductive dehalogenase-homologous genes in deep subseafloor sedimentary metagenomes.</title>
        <authorList>
            <person name="Kawai M."/>
            <person name="Futagami T."/>
            <person name="Toyoda A."/>
            <person name="Takaki Y."/>
            <person name="Nishi S."/>
            <person name="Hori S."/>
            <person name="Arai W."/>
            <person name="Tsubouchi T."/>
            <person name="Morono Y."/>
            <person name="Uchiyama I."/>
            <person name="Ito T."/>
            <person name="Fujiyama A."/>
            <person name="Inagaki F."/>
            <person name="Takami H."/>
        </authorList>
    </citation>
    <scope>NUCLEOTIDE SEQUENCE</scope>
    <source>
        <strain evidence="3">Expedition CK06-06</strain>
    </source>
</reference>
<dbReference type="SUPFAM" id="SSF52518">
    <property type="entry name" value="Thiamin diphosphate-binding fold (THDP-binding)"/>
    <property type="match status" value="1"/>
</dbReference>
<dbReference type="GO" id="GO:0009097">
    <property type="term" value="P:isoleucine biosynthetic process"/>
    <property type="evidence" value="ECO:0007669"/>
    <property type="project" value="TreeGrafter"/>
</dbReference>
<dbReference type="CDD" id="cd07035">
    <property type="entry name" value="TPP_PYR_POX_like"/>
    <property type="match status" value="1"/>
</dbReference>
<dbReference type="Gene3D" id="3.40.50.970">
    <property type="match status" value="1"/>
</dbReference>
<dbReference type="InterPro" id="IPR012001">
    <property type="entry name" value="Thiamin_PyroP_enz_TPP-bd_dom"/>
</dbReference>
<protein>
    <recommendedName>
        <fullName evidence="2">Thiamine pyrophosphate enzyme N-terminal TPP-binding domain-containing protein</fullName>
    </recommendedName>
</protein>
<comment type="similarity">
    <text evidence="1">Belongs to the TPP enzyme family.</text>
</comment>
<dbReference type="GO" id="GO:0005948">
    <property type="term" value="C:acetolactate synthase complex"/>
    <property type="evidence" value="ECO:0007669"/>
    <property type="project" value="TreeGrafter"/>
</dbReference>
<dbReference type="AlphaFoldDB" id="X0RNX1"/>
<feature type="non-terminal residue" evidence="3">
    <location>
        <position position="72"/>
    </location>
</feature>